<proteinExistence type="predicted"/>
<keyword evidence="2" id="KW-1185">Reference proteome</keyword>
<accession>A0A024FWC9</accession>
<dbReference type="Proteomes" id="UP000053237">
    <property type="component" value="Unassembled WGS sequence"/>
</dbReference>
<dbReference type="InParanoid" id="A0A024FWC9"/>
<dbReference type="EMBL" id="CAIX01000868">
    <property type="protein sequence ID" value="CCI11227.1"/>
    <property type="molecule type" value="Genomic_DNA"/>
</dbReference>
<organism evidence="1 2">
    <name type="scientific">Albugo candida</name>
    <dbReference type="NCBI Taxonomy" id="65357"/>
    <lineage>
        <taxon>Eukaryota</taxon>
        <taxon>Sar</taxon>
        <taxon>Stramenopiles</taxon>
        <taxon>Oomycota</taxon>
        <taxon>Peronosporomycetes</taxon>
        <taxon>Albuginales</taxon>
        <taxon>Albuginaceae</taxon>
        <taxon>Albugo</taxon>
    </lineage>
</organism>
<dbReference type="AlphaFoldDB" id="A0A024FWC9"/>
<protein>
    <submittedName>
        <fullName evidence="1">Uncharacterized protein</fullName>
    </submittedName>
</protein>
<dbReference type="OrthoDB" id="1926212at2759"/>
<gene>
    <name evidence="1" type="ORF">BN9_125770</name>
</gene>
<evidence type="ECO:0000313" key="2">
    <source>
        <dbReference type="Proteomes" id="UP000053237"/>
    </source>
</evidence>
<name>A0A024FWC9_9STRA</name>
<evidence type="ECO:0000313" key="1">
    <source>
        <dbReference type="EMBL" id="CCI11227.1"/>
    </source>
</evidence>
<comment type="caution">
    <text evidence="1">The sequence shown here is derived from an EMBL/GenBank/DDBJ whole genome shotgun (WGS) entry which is preliminary data.</text>
</comment>
<sequence>MLLLIEENCSLGSRYPLPDHQRIVPWIYMVKSLFYQEVNNTTLTMCELPLGQSAGQQLRYQAPMAYLRAQLYLQFHQHELAIVELYLFIEIDQSGTLIDEEAV</sequence>
<reference evidence="1 2" key="1">
    <citation type="submission" date="2012-05" db="EMBL/GenBank/DDBJ databases">
        <title>Recombination and specialization in a pathogen metapopulation.</title>
        <authorList>
            <person name="Gardiner A."/>
            <person name="Kemen E."/>
            <person name="Schultz-Larsen T."/>
            <person name="MacLean D."/>
            <person name="Van Oosterhout C."/>
            <person name="Jones J.D.G."/>
        </authorList>
    </citation>
    <scope>NUCLEOTIDE SEQUENCE [LARGE SCALE GENOMIC DNA]</scope>
    <source>
        <strain evidence="1 2">Ac Nc2</strain>
    </source>
</reference>